<comment type="caution">
    <text evidence="1">The sequence shown here is derived from an EMBL/GenBank/DDBJ whole genome shotgun (WGS) entry which is preliminary data.</text>
</comment>
<organism evidence="1">
    <name type="scientific">marine sediment metagenome</name>
    <dbReference type="NCBI Taxonomy" id="412755"/>
    <lineage>
        <taxon>unclassified sequences</taxon>
        <taxon>metagenomes</taxon>
        <taxon>ecological metagenomes</taxon>
    </lineage>
</organism>
<evidence type="ECO:0000313" key="1">
    <source>
        <dbReference type="EMBL" id="GAH23345.1"/>
    </source>
</evidence>
<reference evidence="1" key="1">
    <citation type="journal article" date="2014" name="Front. Microbiol.">
        <title>High frequency of phylogenetically diverse reductive dehalogenase-homologous genes in deep subseafloor sedimentary metagenomes.</title>
        <authorList>
            <person name="Kawai M."/>
            <person name="Futagami T."/>
            <person name="Toyoda A."/>
            <person name="Takaki Y."/>
            <person name="Nishi S."/>
            <person name="Hori S."/>
            <person name="Arai W."/>
            <person name="Tsubouchi T."/>
            <person name="Morono Y."/>
            <person name="Uchiyama I."/>
            <person name="Ito T."/>
            <person name="Fujiyama A."/>
            <person name="Inagaki F."/>
            <person name="Takami H."/>
        </authorList>
    </citation>
    <scope>NUCLEOTIDE SEQUENCE</scope>
    <source>
        <strain evidence="1">Expedition CK06-06</strain>
    </source>
</reference>
<dbReference type="AlphaFoldDB" id="X1ESQ6"/>
<dbReference type="EMBL" id="BART01042463">
    <property type="protein sequence ID" value="GAH23345.1"/>
    <property type="molecule type" value="Genomic_DNA"/>
</dbReference>
<feature type="non-terminal residue" evidence="1">
    <location>
        <position position="31"/>
    </location>
</feature>
<name>X1ESQ6_9ZZZZ</name>
<protein>
    <submittedName>
        <fullName evidence="1">Uncharacterized protein</fullName>
    </submittedName>
</protein>
<accession>X1ESQ6</accession>
<proteinExistence type="predicted"/>
<sequence>DLNNGIYTNDLVYNIYGVVAEYNEEMGEWII</sequence>
<gene>
    <name evidence="1" type="ORF">S01H4_67465</name>
</gene>
<feature type="non-terminal residue" evidence="1">
    <location>
        <position position="1"/>
    </location>
</feature>